<feature type="compositionally biased region" description="Gly residues" evidence="18">
    <location>
        <begin position="1157"/>
        <end position="1177"/>
    </location>
</feature>
<dbReference type="PROSITE" id="PS50865">
    <property type="entry name" value="ZF_MYND_2"/>
    <property type="match status" value="1"/>
</dbReference>
<keyword evidence="5" id="KW-0808">Transferase</keyword>
<keyword evidence="6" id="KW-0812">Transmembrane</keyword>
<protein>
    <recommendedName>
        <fullName evidence="15">phytol kinase</fullName>
        <ecNumber evidence="15">2.7.1.182</ecNumber>
    </recommendedName>
</protein>
<evidence type="ECO:0000259" key="19">
    <source>
        <dbReference type="PROSITE" id="PS50865"/>
    </source>
</evidence>
<name>A0A2K3D9P8_CHLRE</name>
<feature type="region of interest" description="Disordered" evidence="18">
    <location>
        <begin position="60"/>
        <end position="110"/>
    </location>
</feature>
<comment type="similarity">
    <text evidence="2">Belongs to the polyprenol kinase family.</text>
</comment>
<evidence type="ECO:0000256" key="1">
    <source>
        <dbReference type="ARBA" id="ARBA00004508"/>
    </source>
</evidence>
<dbReference type="EC" id="2.7.1.182" evidence="15"/>
<feature type="domain" description="MYND-type" evidence="19">
    <location>
        <begin position="1195"/>
        <end position="1248"/>
    </location>
</feature>
<keyword evidence="10" id="KW-0862">Zinc</keyword>
<feature type="region of interest" description="Disordered" evidence="18">
    <location>
        <begin position="445"/>
        <end position="477"/>
    </location>
</feature>
<evidence type="ECO:0000256" key="16">
    <source>
        <dbReference type="ARBA" id="ARBA00048889"/>
    </source>
</evidence>
<feature type="region of interest" description="Disordered" evidence="18">
    <location>
        <begin position="820"/>
        <end position="839"/>
    </location>
</feature>
<keyword evidence="13" id="KW-0472">Membrane</keyword>
<evidence type="ECO:0000256" key="9">
    <source>
        <dbReference type="ARBA" id="ARBA00022777"/>
    </source>
</evidence>
<keyword evidence="4" id="KW-0934">Plastid</keyword>
<dbReference type="PROSITE" id="PS01360">
    <property type="entry name" value="ZF_MYND_1"/>
    <property type="match status" value="1"/>
</dbReference>
<keyword evidence="7" id="KW-0479">Metal-binding</keyword>
<feature type="compositionally biased region" description="Low complexity" evidence="18">
    <location>
        <begin position="445"/>
        <end position="456"/>
    </location>
</feature>
<dbReference type="EMBL" id="CM008971">
    <property type="protein sequence ID" value="PNW77255.1"/>
    <property type="molecule type" value="Genomic_DNA"/>
</dbReference>
<sequence length="1281" mass="130151">MAMTYLLNILNVVSVGSSREYQEAAVSELATALAQSQVLEHAAAALLRLADHLHTLPAPAAAAAGGDRGGVDGGSGGADSSTSGAGGGSGGSAGRRSHPVHPPGNIAVRSPPDLAATAEELWGLHQHASESLLCVIHGLVAGAYRPWEYLSASVDRHPQLGPIGDFARATGLDPVAMADDFRRVVVGPAVQLFLLACVATAGASPQLLTAEPIQIQIQVQSQQPQPPALQLRWTNRPLQRHKMIGATGKGPSTLAAGLQAAALALQATVMGAGHVLPFAQPPYGHQPGAHPRQRPAHLSPFTSSPVCVFDIVARTCDAVLASVLGDSAATAAGGSSSAGASSNAGGGSGGGGSYSDDGVGRKVHSILHPLRLLVRLLPELRPRQAAARLPGLWRLLAAVLPLLLAVPPQQDLVLDSVSLVNDASLLLRLRLNEFGVVLPPPEWLPRQSPVPVQQPREGTHGDSSADPDAPSKAHAGATAAGGYSDSLWFALDAGLLPALEQLLRTAFAAHAAEERAGAPAAAGAGTVAVAAGAQAAASSAAAAGTAGAAEPVGMSGSRSRAEERVMAAMYIAGSLLLASGVFPAVLTHANMSEVVPLLATLCGVLRQLATPGGDVKLHSVPRLGVAVALRKQDVQASAACYWKLVLGSLIEQVQSVLDAAGEEGTGLATAESQQQQAQQPEQQPAGAPADAQAAATASAATAATARNTVPDGGDEPPTINKWLQPAHVSRAWMLAAAAGGLPVPRSWEWKWLASLSGMFALWALPAICTTAPDAKLAMPIAALDVAMSLLSAQLHAQRSLLVAFMRYNTVATALQAGVDAGGTPASSSSGGGSHRDRKGERRELYTLAHQQEALANLHEWIAYCQSTGTVLLYAECVAHVRRAAMIGDVYNGRRGVHASGGPPEVAVHPAVHGGALSPAAAAAGASRRPAPAVAAAAAAEVCEQHASATTAAAACKGHTGAGAGAGGSSSRGVGGSGAGSSGGSSAMPSLSIGGPVRHLSDGEQQAVARAMLDVLEVEAACLPWMRLGKISHDCPEHRLPFLMMPPDALELLDRGDERPWLKPFLLPGPNDGTWGRLWLKVAAPPRPLTSEEVAAASAAYPELVRQVCARHMPSNCDQSFSTQIPGRLACGFLECDSQQLAGHEADLDEAAQADEGCAGGGANGSAGGSGGAGGSGDGSHRASWGAAAAAAAAAPRICGNPACRNLDGPSALIPPGAGKTCARCRMVTYCCGACQLAHWREGRHGEVCPLLAQLRQLRERSSAAPGEGEAAAEGVAEQASR</sequence>
<dbReference type="GO" id="GO:0010276">
    <property type="term" value="F:phytol kinase activity"/>
    <property type="evidence" value="ECO:0007669"/>
    <property type="project" value="UniProtKB-EC"/>
</dbReference>
<dbReference type="Gene3D" id="6.10.140.2220">
    <property type="match status" value="1"/>
</dbReference>
<reference evidence="20 21" key="1">
    <citation type="journal article" date="2007" name="Science">
        <title>The Chlamydomonas genome reveals the evolution of key animal and plant functions.</title>
        <authorList>
            <person name="Merchant S.S."/>
            <person name="Prochnik S.E."/>
            <person name="Vallon O."/>
            <person name="Harris E.H."/>
            <person name="Karpowicz S.J."/>
            <person name="Witman G.B."/>
            <person name="Terry A."/>
            <person name="Salamov A."/>
            <person name="Fritz-Laylin L.K."/>
            <person name="Marechal-Drouard L."/>
            <person name="Marshall W.F."/>
            <person name="Qu L.H."/>
            <person name="Nelson D.R."/>
            <person name="Sanderfoot A.A."/>
            <person name="Spalding M.H."/>
            <person name="Kapitonov V.V."/>
            <person name="Ren Q."/>
            <person name="Ferris P."/>
            <person name="Lindquist E."/>
            <person name="Shapiro H."/>
            <person name="Lucas S.M."/>
            <person name="Grimwood J."/>
            <person name="Schmutz J."/>
            <person name="Cardol P."/>
            <person name="Cerutti H."/>
            <person name="Chanfreau G."/>
            <person name="Chen C.L."/>
            <person name="Cognat V."/>
            <person name="Croft M.T."/>
            <person name="Dent R."/>
            <person name="Dutcher S."/>
            <person name="Fernandez E."/>
            <person name="Fukuzawa H."/>
            <person name="Gonzalez-Ballester D."/>
            <person name="Gonzalez-Halphen D."/>
            <person name="Hallmann A."/>
            <person name="Hanikenne M."/>
            <person name="Hippler M."/>
            <person name="Inwood W."/>
            <person name="Jabbari K."/>
            <person name="Kalanon M."/>
            <person name="Kuras R."/>
            <person name="Lefebvre P.A."/>
            <person name="Lemaire S.D."/>
            <person name="Lobanov A.V."/>
            <person name="Lohr M."/>
            <person name="Manuell A."/>
            <person name="Meier I."/>
            <person name="Mets L."/>
            <person name="Mittag M."/>
            <person name="Mittelmeier T."/>
            <person name="Moroney J.V."/>
            <person name="Moseley J."/>
            <person name="Napoli C."/>
            <person name="Nedelcu A.M."/>
            <person name="Niyogi K."/>
            <person name="Novoselov S.V."/>
            <person name="Paulsen I.T."/>
            <person name="Pazour G."/>
            <person name="Purton S."/>
            <person name="Ral J.P."/>
            <person name="Riano-Pachon D.M."/>
            <person name="Riekhof W."/>
            <person name="Rymarquis L."/>
            <person name="Schroda M."/>
            <person name="Stern D."/>
            <person name="Umen J."/>
            <person name="Willows R."/>
            <person name="Wilson N."/>
            <person name="Zimmer S.L."/>
            <person name="Allmer J."/>
            <person name="Balk J."/>
            <person name="Bisova K."/>
            <person name="Chen C.J."/>
            <person name="Elias M."/>
            <person name="Gendler K."/>
            <person name="Hauser C."/>
            <person name="Lamb M.R."/>
            <person name="Ledford H."/>
            <person name="Long J.C."/>
            <person name="Minagawa J."/>
            <person name="Page M.D."/>
            <person name="Pan J."/>
            <person name="Pootakham W."/>
            <person name="Roje S."/>
            <person name="Rose A."/>
            <person name="Stahlberg E."/>
            <person name="Terauchi A.M."/>
            <person name="Yang P."/>
            <person name="Ball S."/>
            <person name="Bowler C."/>
            <person name="Dieckmann C.L."/>
            <person name="Gladyshev V.N."/>
            <person name="Green P."/>
            <person name="Jorgensen R."/>
            <person name="Mayfield S."/>
            <person name="Mueller-Roeber B."/>
            <person name="Rajamani S."/>
            <person name="Sayre R.T."/>
            <person name="Brokstein P."/>
            <person name="Dubchak I."/>
            <person name="Goodstein D."/>
            <person name="Hornick L."/>
            <person name="Huang Y.W."/>
            <person name="Jhaveri J."/>
            <person name="Luo Y."/>
            <person name="Martinez D."/>
            <person name="Ngau W.C."/>
            <person name="Otillar B."/>
            <person name="Poliakov A."/>
            <person name="Porter A."/>
            <person name="Szajkowski L."/>
            <person name="Werner G."/>
            <person name="Zhou K."/>
            <person name="Grigoriev I.V."/>
            <person name="Rokhsar D.S."/>
            <person name="Grossman A.R."/>
        </authorList>
    </citation>
    <scope>NUCLEOTIDE SEQUENCE [LARGE SCALE GENOMIC DNA]</scope>
    <source>
        <strain evidence="21">CC-503</strain>
    </source>
</reference>
<evidence type="ECO:0000256" key="17">
    <source>
        <dbReference type="PROSITE-ProRule" id="PRU00134"/>
    </source>
</evidence>
<dbReference type="GO" id="GO:0009507">
    <property type="term" value="C:chloroplast"/>
    <property type="evidence" value="ECO:0007669"/>
    <property type="project" value="UniProtKB-SubCell"/>
</dbReference>
<dbReference type="Pfam" id="PF01753">
    <property type="entry name" value="zf-MYND"/>
    <property type="match status" value="1"/>
</dbReference>
<dbReference type="GO" id="GO:0016301">
    <property type="term" value="F:kinase activity"/>
    <property type="evidence" value="ECO:0000318"/>
    <property type="project" value="GO_Central"/>
</dbReference>
<proteinExistence type="inferred from homology"/>
<feature type="compositionally biased region" description="Low complexity" evidence="18">
    <location>
        <begin position="332"/>
        <end position="343"/>
    </location>
</feature>
<feature type="region of interest" description="Disordered" evidence="18">
    <location>
        <begin position="959"/>
        <end position="998"/>
    </location>
</feature>
<dbReference type="Proteomes" id="UP000006906">
    <property type="component" value="Chromosome 10"/>
</dbReference>
<dbReference type="SUPFAM" id="SSF144232">
    <property type="entry name" value="HIT/MYND zinc finger-like"/>
    <property type="match status" value="1"/>
</dbReference>
<evidence type="ECO:0000313" key="21">
    <source>
        <dbReference type="Proteomes" id="UP000006906"/>
    </source>
</evidence>
<evidence type="ECO:0000256" key="3">
    <source>
        <dbReference type="ARBA" id="ARBA00022528"/>
    </source>
</evidence>
<feature type="region of interest" description="Disordered" evidence="18">
    <location>
        <begin position="664"/>
        <end position="718"/>
    </location>
</feature>
<dbReference type="RefSeq" id="XP_042919999.1">
    <property type="nucleotide sequence ID" value="XM_043066602.1"/>
</dbReference>
<evidence type="ECO:0000256" key="14">
    <source>
        <dbReference type="ARBA" id="ARBA00024015"/>
    </source>
</evidence>
<organism evidence="20 21">
    <name type="scientific">Chlamydomonas reinhardtii</name>
    <name type="common">Chlamydomonas smithii</name>
    <dbReference type="NCBI Taxonomy" id="3055"/>
    <lineage>
        <taxon>Eukaryota</taxon>
        <taxon>Viridiplantae</taxon>
        <taxon>Chlorophyta</taxon>
        <taxon>core chlorophytes</taxon>
        <taxon>Chlorophyceae</taxon>
        <taxon>CS clade</taxon>
        <taxon>Chlamydomonadales</taxon>
        <taxon>Chlamydomonadaceae</taxon>
        <taxon>Chlamydomonas</taxon>
    </lineage>
</organism>
<comment type="catalytic activity">
    <reaction evidence="16">
        <text>phytol + CTP = phytyl phosphate + CDP + H(+)</text>
        <dbReference type="Rhea" id="RHEA:38055"/>
        <dbReference type="ChEBI" id="CHEBI:15378"/>
        <dbReference type="ChEBI" id="CHEBI:17327"/>
        <dbReference type="ChEBI" id="CHEBI:37563"/>
        <dbReference type="ChEBI" id="CHEBI:58069"/>
        <dbReference type="ChEBI" id="CHEBI:75483"/>
        <dbReference type="EC" id="2.7.1.182"/>
    </reaction>
</comment>
<evidence type="ECO:0000256" key="12">
    <source>
        <dbReference type="ARBA" id="ARBA00022989"/>
    </source>
</evidence>
<keyword evidence="3" id="KW-0150">Chloroplast</keyword>
<feature type="compositionally biased region" description="Gly residues" evidence="18">
    <location>
        <begin position="66"/>
        <end position="77"/>
    </location>
</feature>
<dbReference type="OrthoDB" id="561489at2759"/>
<dbReference type="ExpressionAtlas" id="A0A2K3D9P8">
    <property type="expression patterns" value="baseline"/>
</dbReference>
<dbReference type="PANTHER" id="PTHR32523:SF8">
    <property type="entry name" value="DOLICHOL KINASE"/>
    <property type="match status" value="1"/>
</dbReference>
<keyword evidence="21" id="KW-1185">Reference proteome</keyword>
<feature type="region of interest" description="Disordered" evidence="18">
    <location>
        <begin position="332"/>
        <end position="355"/>
    </location>
</feature>
<keyword evidence="9" id="KW-0418">Kinase</keyword>
<feature type="compositionally biased region" description="Low complexity" evidence="18">
    <location>
        <begin position="665"/>
        <end position="705"/>
    </location>
</feature>
<keyword evidence="8 17" id="KW-0863">Zinc-finger</keyword>
<feature type="compositionally biased region" description="Gly residues" evidence="18">
    <location>
        <begin position="959"/>
        <end position="982"/>
    </location>
</feature>
<keyword evidence="11" id="KW-0809">Transit peptide</keyword>
<dbReference type="PANTHER" id="PTHR32523">
    <property type="entry name" value="PHYTOL KINASE 1, CHLOROPLASTIC"/>
    <property type="match status" value="1"/>
</dbReference>
<feature type="compositionally biased region" description="Gly residues" evidence="18">
    <location>
        <begin position="84"/>
        <end position="93"/>
    </location>
</feature>
<dbReference type="KEGG" id="cre:CHLRE_10g428720v5"/>
<evidence type="ECO:0000256" key="8">
    <source>
        <dbReference type="ARBA" id="ARBA00022771"/>
    </source>
</evidence>
<evidence type="ECO:0000256" key="6">
    <source>
        <dbReference type="ARBA" id="ARBA00022692"/>
    </source>
</evidence>
<dbReference type="GeneID" id="66054985"/>
<evidence type="ECO:0000313" key="20">
    <source>
        <dbReference type="EMBL" id="PNW77255.1"/>
    </source>
</evidence>
<evidence type="ECO:0000256" key="15">
    <source>
        <dbReference type="ARBA" id="ARBA00039024"/>
    </source>
</evidence>
<evidence type="ECO:0000256" key="4">
    <source>
        <dbReference type="ARBA" id="ARBA00022640"/>
    </source>
</evidence>
<feature type="compositionally biased region" description="Gly residues" evidence="18">
    <location>
        <begin position="344"/>
        <end position="353"/>
    </location>
</feature>
<evidence type="ECO:0000256" key="10">
    <source>
        <dbReference type="ARBA" id="ARBA00022833"/>
    </source>
</evidence>
<keyword evidence="12" id="KW-1133">Transmembrane helix</keyword>
<evidence type="ECO:0000256" key="11">
    <source>
        <dbReference type="ARBA" id="ARBA00022946"/>
    </source>
</evidence>
<feature type="region of interest" description="Disordered" evidence="18">
    <location>
        <begin position="1154"/>
        <end position="1181"/>
    </location>
</feature>
<evidence type="ECO:0000256" key="2">
    <source>
        <dbReference type="ARBA" id="ARBA00010794"/>
    </source>
</evidence>
<feature type="region of interest" description="Disordered" evidence="18">
    <location>
        <begin position="1259"/>
        <end position="1281"/>
    </location>
</feature>
<evidence type="ECO:0000256" key="18">
    <source>
        <dbReference type="SAM" id="MobiDB-lite"/>
    </source>
</evidence>
<dbReference type="GO" id="GO:0016020">
    <property type="term" value="C:membrane"/>
    <property type="evidence" value="ECO:0007669"/>
    <property type="project" value="UniProtKB-SubCell"/>
</dbReference>
<evidence type="ECO:0000256" key="7">
    <source>
        <dbReference type="ARBA" id="ARBA00022723"/>
    </source>
</evidence>
<dbReference type="InterPro" id="IPR002893">
    <property type="entry name" value="Znf_MYND"/>
</dbReference>
<comment type="subcellular location">
    <subcellularLocation>
        <location evidence="1">Plastid</location>
        <location evidence="1">Chloroplast membrane</location>
        <topology evidence="1">Multi-pass membrane protein</topology>
    </subcellularLocation>
</comment>
<accession>A0A2K3D9P8</accession>
<comment type="pathway">
    <text evidence="14">Cofactor biosynthesis; tocopherol biosynthesis.</text>
</comment>
<evidence type="ECO:0000256" key="13">
    <source>
        <dbReference type="ARBA" id="ARBA00023136"/>
    </source>
</evidence>
<gene>
    <name evidence="20" type="ORF">CHLRE_10g428720v5</name>
</gene>
<evidence type="ECO:0000256" key="5">
    <source>
        <dbReference type="ARBA" id="ARBA00022679"/>
    </source>
</evidence>
<dbReference type="InParanoid" id="A0A2K3D9P8"/>
<feature type="compositionally biased region" description="Low complexity" evidence="18">
    <location>
        <begin position="1262"/>
        <end position="1281"/>
    </location>
</feature>
<dbReference type="Gramene" id="PNW77255">
    <property type="protein sequence ID" value="PNW77255"/>
    <property type="gene ID" value="CHLRE_10g428720v5"/>
</dbReference>
<dbReference type="GO" id="GO:0008270">
    <property type="term" value="F:zinc ion binding"/>
    <property type="evidence" value="ECO:0007669"/>
    <property type="project" value="UniProtKB-KW"/>
</dbReference>
<dbReference type="InterPro" id="IPR039606">
    <property type="entry name" value="Phytol/farnesol_kinase"/>
</dbReference>